<dbReference type="OrthoDB" id="9795390at2"/>
<sequence length="555" mass="63317">MNANPTKVRQYYKFIRFMLKYWNSDIFRQTSDVALNELVDEDSEHEFRQSPEELVEDLKNMGPTYIKLGQLLSTRPDLLPDEYLEALANLQDNVSPVPFEELKQVIEEDLGTKISKAFKTFDEKPIASASIGQVHHAELLSGKPVAVKVQRPGIKKQFIEDLDTLTDMAEMAVKHLEMAKTYALDEVFEELRHILINELDYRKEAQNLKTLGKNLEYFKHLLIPQPVLDYSSSRVITMEFVTGRKITSLSPLRRLGNDFSELVDELVEAYLQQIINDGFAHADPHPGNIKFTEDNKIALIDLGMVARFTPQLQEQLIELLLALSNSNGEQTAATLLKMSEFTEDSDKIRFRKTVSNVIMESENSRAKDLQTGRILIQLNRLAINTQIRLPVEINILGKILLNLDQIVAQLDPEFDLRAAIQKNVHEIMRKKMLNDLKPENFFSMLIESKNLLEHLPERLNRITQNLAENEFKIQIDAIDEKRVTDGFQKVANRITLGLIIAATIIGAAMLMQVPSDFTIFGYPGLAMVFFMLAAIGGIVLSYVIIFRDENLNNKK</sequence>
<keyword evidence="2" id="KW-0830">Ubiquinone</keyword>
<evidence type="ECO:0000313" key="2">
    <source>
        <dbReference type="EMBL" id="APU66782.1"/>
    </source>
</evidence>
<organism evidence="2 3">
    <name type="scientific">Christiangramia flava JLT2011</name>
    <dbReference type="NCBI Taxonomy" id="1229726"/>
    <lineage>
        <taxon>Bacteria</taxon>
        <taxon>Pseudomonadati</taxon>
        <taxon>Bacteroidota</taxon>
        <taxon>Flavobacteriia</taxon>
        <taxon>Flavobacteriales</taxon>
        <taxon>Flavobacteriaceae</taxon>
        <taxon>Christiangramia</taxon>
    </lineage>
</organism>
<dbReference type="AlphaFoldDB" id="A0A1L7I121"/>
<dbReference type="SUPFAM" id="SSF56112">
    <property type="entry name" value="Protein kinase-like (PK-like)"/>
    <property type="match status" value="1"/>
</dbReference>
<dbReference type="RefSeq" id="WP_083642460.1">
    <property type="nucleotide sequence ID" value="NZ_AMRU01000010.1"/>
</dbReference>
<dbReference type="EMBL" id="CP016359">
    <property type="protein sequence ID" value="APU66782.1"/>
    <property type="molecule type" value="Genomic_DNA"/>
</dbReference>
<accession>A0A1L7I121</accession>
<gene>
    <name evidence="2" type="ORF">GRFL_0058</name>
</gene>
<protein>
    <submittedName>
        <fullName evidence="2">Ubiquinone biosynthesis monooxygenase UbiB</fullName>
    </submittedName>
</protein>
<dbReference type="STRING" id="1229726.GRFL_0058"/>
<dbReference type="GO" id="GO:0004497">
    <property type="term" value="F:monooxygenase activity"/>
    <property type="evidence" value="ECO:0007669"/>
    <property type="project" value="UniProtKB-KW"/>
</dbReference>
<keyword evidence="2" id="KW-0560">Oxidoreductase</keyword>
<proteinExistence type="inferred from homology"/>
<keyword evidence="3" id="KW-1185">Reference proteome</keyword>
<dbReference type="KEGG" id="gfl:GRFL_0058"/>
<dbReference type="PANTHER" id="PTHR10566">
    <property type="entry name" value="CHAPERONE-ACTIVITY OF BC1 COMPLEX CABC1 -RELATED"/>
    <property type="match status" value="1"/>
</dbReference>
<dbReference type="Pfam" id="PF03109">
    <property type="entry name" value="ABC1"/>
    <property type="match status" value="1"/>
</dbReference>
<evidence type="ECO:0000256" key="1">
    <source>
        <dbReference type="ARBA" id="ARBA00009670"/>
    </source>
</evidence>
<keyword evidence="2" id="KW-0503">Monooxygenase</keyword>
<dbReference type="Proteomes" id="UP000186230">
    <property type="component" value="Chromosome"/>
</dbReference>
<comment type="similarity">
    <text evidence="1">Belongs to the protein kinase superfamily. ADCK protein kinase family.</text>
</comment>
<evidence type="ECO:0000313" key="3">
    <source>
        <dbReference type="Proteomes" id="UP000186230"/>
    </source>
</evidence>
<dbReference type="InterPro" id="IPR004147">
    <property type="entry name" value="ABC1_dom"/>
</dbReference>
<dbReference type="InterPro" id="IPR050154">
    <property type="entry name" value="UbiB_kinase"/>
</dbReference>
<reference evidence="2 3" key="1">
    <citation type="submission" date="2016-07" db="EMBL/GenBank/DDBJ databases">
        <title>Multi-omics approach to identify versatile polysaccharide utilization systems of a marine flavobacterium Gramella flava.</title>
        <authorList>
            <person name="Tang K."/>
        </authorList>
    </citation>
    <scope>NUCLEOTIDE SEQUENCE [LARGE SCALE GENOMIC DNA]</scope>
    <source>
        <strain evidence="2 3">JLT2011</strain>
    </source>
</reference>
<dbReference type="InterPro" id="IPR011009">
    <property type="entry name" value="Kinase-like_dom_sf"/>
</dbReference>
<dbReference type="CDD" id="cd05121">
    <property type="entry name" value="ABC1_ADCK3-like"/>
    <property type="match status" value="1"/>
</dbReference>
<dbReference type="PANTHER" id="PTHR10566:SF113">
    <property type="entry name" value="PROTEIN ACTIVITY OF BC1 COMPLEX KINASE 7, CHLOROPLASTIC"/>
    <property type="match status" value="1"/>
</dbReference>
<name>A0A1L7I121_9FLAO</name>